<proteinExistence type="inferred from homology"/>
<dbReference type="PANTHER" id="PTHR34584">
    <property type="entry name" value="NA(+)/H(+) ANTIPORTER SUBUNIT E1"/>
    <property type="match status" value="1"/>
</dbReference>
<evidence type="ECO:0000313" key="9">
    <source>
        <dbReference type="Proteomes" id="UP001212602"/>
    </source>
</evidence>
<keyword evidence="3" id="KW-1003">Cell membrane</keyword>
<keyword evidence="4 7" id="KW-0812">Transmembrane</keyword>
<dbReference type="PIRSF" id="PIRSF019239">
    <property type="entry name" value="MrpE"/>
    <property type="match status" value="1"/>
</dbReference>
<comment type="subcellular location">
    <subcellularLocation>
        <location evidence="1">Cell membrane</location>
        <topology evidence="1">Multi-pass membrane protein</topology>
    </subcellularLocation>
</comment>
<dbReference type="EMBL" id="JAQIPB010000005">
    <property type="protein sequence ID" value="MDA7417198.1"/>
    <property type="molecule type" value="Genomic_DNA"/>
</dbReference>
<dbReference type="NCBIfam" id="NF006520">
    <property type="entry name" value="PRK08965.1-4"/>
    <property type="match status" value="1"/>
</dbReference>
<evidence type="ECO:0000313" key="8">
    <source>
        <dbReference type="EMBL" id="MDA7417198.1"/>
    </source>
</evidence>
<organism evidence="8 9">
    <name type="scientific">Xenophilus arseniciresistens</name>
    <dbReference type="NCBI Taxonomy" id="1283306"/>
    <lineage>
        <taxon>Bacteria</taxon>
        <taxon>Pseudomonadati</taxon>
        <taxon>Pseudomonadota</taxon>
        <taxon>Betaproteobacteria</taxon>
        <taxon>Burkholderiales</taxon>
        <taxon>Comamonadaceae</taxon>
        <taxon>Xenophilus</taxon>
    </lineage>
</organism>
<evidence type="ECO:0000256" key="5">
    <source>
        <dbReference type="ARBA" id="ARBA00022989"/>
    </source>
</evidence>
<keyword evidence="5 7" id="KW-1133">Transmembrane helix</keyword>
<reference evidence="8" key="1">
    <citation type="submission" date="2023-01" db="EMBL/GenBank/DDBJ databases">
        <title>Xenophilus mangrovi sp. nov., isolated from soil of Mangrove nature reserve.</title>
        <authorList>
            <person name="Xu S."/>
            <person name="Liu Z."/>
            <person name="Xu Y."/>
        </authorList>
    </citation>
    <scope>NUCLEOTIDE SEQUENCE</scope>
    <source>
        <strain evidence="8">YW8</strain>
    </source>
</reference>
<sequence length="166" mass="18618">MISRLLPSLTLSATLFVVWILLHQSLHPATLLSALLVALVVPILTRSLRPAAVVMRRPHVLVRLALVVLRDMVRSAWLVGKELLFKRNADIHSAFLRVPLDTRDPNALAGLAMIVCLTPGTAWAELSMDRSVLLLHVFELKDEQGMIEMIKTRYERPLMQIFEGAP</sequence>
<dbReference type="AlphaFoldDB" id="A0AAE3N928"/>
<dbReference type="RefSeq" id="WP_271428444.1">
    <property type="nucleotide sequence ID" value="NZ_JAQIPB010000005.1"/>
</dbReference>
<gene>
    <name evidence="8" type="ORF">PGB34_12580</name>
</gene>
<evidence type="ECO:0000256" key="4">
    <source>
        <dbReference type="ARBA" id="ARBA00022692"/>
    </source>
</evidence>
<evidence type="ECO:0000256" key="3">
    <source>
        <dbReference type="ARBA" id="ARBA00022475"/>
    </source>
</evidence>
<accession>A0AAE3N928</accession>
<dbReference type="InterPro" id="IPR002758">
    <property type="entry name" value="Cation_antiport_E"/>
</dbReference>
<keyword evidence="9" id="KW-1185">Reference proteome</keyword>
<dbReference type="GO" id="GO:0005886">
    <property type="term" value="C:plasma membrane"/>
    <property type="evidence" value="ECO:0007669"/>
    <property type="project" value="UniProtKB-SubCell"/>
</dbReference>
<comment type="similarity">
    <text evidence="2">Belongs to the CPA3 antiporters (TC 2.A.63) subunit E family.</text>
</comment>
<comment type="caution">
    <text evidence="8">The sequence shown here is derived from an EMBL/GenBank/DDBJ whole genome shotgun (WGS) entry which is preliminary data.</text>
</comment>
<dbReference type="Proteomes" id="UP001212602">
    <property type="component" value="Unassembled WGS sequence"/>
</dbReference>
<feature type="transmembrane region" description="Helical" evidence="7">
    <location>
        <begin position="5"/>
        <end position="22"/>
    </location>
</feature>
<evidence type="ECO:0000256" key="1">
    <source>
        <dbReference type="ARBA" id="ARBA00004651"/>
    </source>
</evidence>
<evidence type="ECO:0000256" key="2">
    <source>
        <dbReference type="ARBA" id="ARBA00006228"/>
    </source>
</evidence>
<protein>
    <submittedName>
        <fullName evidence="8">Na+/H+ antiporter subunit E</fullName>
    </submittedName>
</protein>
<keyword evidence="6 7" id="KW-0472">Membrane</keyword>
<dbReference type="Pfam" id="PF01899">
    <property type="entry name" value="MNHE"/>
    <property type="match status" value="1"/>
</dbReference>
<feature type="transmembrane region" description="Helical" evidence="7">
    <location>
        <begin position="28"/>
        <end position="48"/>
    </location>
</feature>
<evidence type="ECO:0000256" key="6">
    <source>
        <dbReference type="ARBA" id="ARBA00023136"/>
    </source>
</evidence>
<dbReference type="PANTHER" id="PTHR34584:SF1">
    <property type="entry name" value="NA(+)_H(+) ANTIPORTER SUBUNIT E1"/>
    <property type="match status" value="1"/>
</dbReference>
<name>A0AAE3N928_9BURK</name>
<evidence type="ECO:0000256" key="7">
    <source>
        <dbReference type="SAM" id="Phobius"/>
    </source>
</evidence>
<dbReference type="GO" id="GO:0008324">
    <property type="term" value="F:monoatomic cation transmembrane transporter activity"/>
    <property type="evidence" value="ECO:0007669"/>
    <property type="project" value="InterPro"/>
</dbReference>